<dbReference type="SMART" id="SM00822">
    <property type="entry name" value="PKS_KR"/>
    <property type="match status" value="1"/>
</dbReference>
<keyword evidence="3" id="KW-0808">Transferase</keyword>
<evidence type="ECO:0000256" key="2">
    <source>
        <dbReference type="ARBA" id="ARBA00022553"/>
    </source>
</evidence>
<evidence type="ECO:0000256" key="3">
    <source>
        <dbReference type="ARBA" id="ARBA00022679"/>
    </source>
</evidence>
<dbReference type="SUPFAM" id="SSF51735">
    <property type="entry name" value="NAD(P)-binding Rossmann-fold domains"/>
    <property type="match status" value="2"/>
</dbReference>
<comment type="caution">
    <text evidence="8">The sequence shown here is derived from an EMBL/GenBank/DDBJ whole genome shotgun (WGS) entry which is preliminary data.</text>
</comment>
<proteinExistence type="predicted"/>
<dbReference type="GO" id="GO:0004312">
    <property type="term" value="F:fatty acid synthase activity"/>
    <property type="evidence" value="ECO:0007669"/>
    <property type="project" value="TreeGrafter"/>
</dbReference>
<dbReference type="PROSITE" id="PS52019">
    <property type="entry name" value="PKS_MFAS_DH"/>
    <property type="match status" value="1"/>
</dbReference>
<dbReference type="GO" id="GO:0031177">
    <property type="term" value="F:phosphopantetheine binding"/>
    <property type="evidence" value="ECO:0007669"/>
    <property type="project" value="InterPro"/>
</dbReference>
<dbReference type="InterPro" id="IPR001227">
    <property type="entry name" value="Ac_transferase_dom_sf"/>
</dbReference>
<feature type="active site" description="Proton acceptor; for dehydratase activity" evidence="4">
    <location>
        <position position="167"/>
    </location>
</feature>
<dbReference type="SUPFAM" id="SSF53901">
    <property type="entry name" value="Thiolase-like"/>
    <property type="match status" value="1"/>
</dbReference>
<dbReference type="InterPro" id="IPR020807">
    <property type="entry name" value="PKS_DH"/>
</dbReference>
<dbReference type="PROSITE" id="PS00012">
    <property type="entry name" value="PHOSPHOPANTETHEINE"/>
    <property type="match status" value="1"/>
</dbReference>
<dbReference type="OrthoDB" id="9778690at2"/>
<keyword evidence="2" id="KW-0597">Phosphoprotein</keyword>
<dbReference type="CDD" id="cd08956">
    <property type="entry name" value="KR_3_FAS_SDR_x"/>
    <property type="match status" value="1"/>
</dbReference>
<dbReference type="Proteomes" id="UP000292274">
    <property type="component" value="Unassembled WGS sequence"/>
</dbReference>
<dbReference type="InterPro" id="IPR006162">
    <property type="entry name" value="Ppantetheine_attach_site"/>
</dbReference>
<dbReference type="InterPro" id="IPR049552">
    <property type="entry name" value="PKS_DH_N"/>
</dbReference>
<dbReference type="PROSITE" id="PS50075">
    <property type="entry name" value="CARRIER"/>
    <property type="match status" value="1"/>
</dbReference>
<dbReference type="InterPro" id="IPR042104">
    <property type="entry name" value="PKS_dehydratase_sf"/>
</dbReference>
<dbReference type="InterPro" id="IPR036736">
    <property type="entry name" value="ACP-like_sf"/>
</dbReference>
<dbReference type="Pfam" id="PF14765">
    <property type="entry name" value="PS-DH"/>
    <property type="match status" value="1"/>
</dbReference>
<feature type="domain" description="PKS/mFAS DH" evidence="7">
    <location>
        <begin position="135"/>
        <end position="400"/>
    </location>
</feature>
<dbReference type="GO" id="GO:0006633">
    <property type="term" value="P:fatty acid biosynthetic process"/>
    <property type="evidence" value="ECO:0007669"/>
    <property type="project" value="TreeGrafter"/>
</dbReference>
<dbReference type="Gene3D" id="1.10.1200.10">
    <property type="entry name" value="ACP-like"/>
    <property type="match status" value="1"/>
</dbReference>
<feature type="region of interest" description="C-terminal hotdog fold" evidence="4">
    <location>
        <begin position="268"/>
        <end position="400"/>
    </location>
</feature>
<feature type="non-terminal residue" evidence="8">
    <location>
        <position position="980"/>
    </location>
</feature>
<dbReference type="InterPro" id="IPR014030">
    <property type="entry name" value="Ketoacyl_synth_N"/>
</dbReference>
<dbReference type="InterPro" id="IPR016035">
    <property type="entry name" value="Acyl_Trfase/lysoPLipase"/>
</dbReference>
<dbReference type="InterPro" id="IPR057326">
    <property type="entry name" value="KR_dom"/>
</dbReference>
<accession>A0A4R0FUN8</accession>
<dbReference type="RefSeq" id="WP_131309700.1">
    <property type="nucleotide sequence ID" value="NZ_SJJR01000045.1"/>
</dbReference>
<evidence type="ECO:0000256" key="1">
    <source>
        <dbReference type="ARBA" id="ARBA00022450"/>
    </source>
</evidence>
<dbReference type="Pfam" id="PF22953">
    <property type="entry name" value="SpnB_Rossmann"/>
    <property type="match status" value="1"/>
</dbReference>
<dbReference type="InterPro" id="IPR049900">
    <property type="entry name" value="PKS_mFAS_DH"/>
</dbReference>
<dbReference type="Pfam" id="PF00109">
    <property type="entry name" value="ketoacyl-synt"/>
    <property type="match status" value="1"/>
</dbReference>
<dbReference type="SUPFAM" id="SSF52151">
    <property type="entry name" value="FabD/lysophospholipase-like"/>
    <property type="match status" value="1"/>
</dbReference>
<sequence>MSTVTGELVTSEWSDPEYWVGQVRSTVRFHDAIRTAHRLGARTLLEIGPDAVLSGLAADTLTTIPTLRRDQPEPDAVRTAAATLWATTGADTDRAAVLAGTDARRRALPTYPFQRRRYWMHPARSADTGPRPAGHPLLTAAVTLANGDTTVYTGELSTTAQPWLADHRLHGTVVLPGAALADLLATIGVQTGHPHLTDLVTTAPVTLPGDQPLDLQITVTGHDDGRRTAEVFTRPATTDDTHWQRHATAVLDDTPPEDQPDTRVPTAATEIDLDDMYDRLTDHGYDYGPAFRGLQRLHRHGDDLYAEITGPDNTGHTIHPGLLDAALHALLPGVAADSPARLPFAWAGTHLTGTTATTLRARITPLGPESVRLTVTDDTGEPVASVRQLTLRPIDPDQFRPSRGDLRFRPQWRAHPTPGRAPQATADGGTHPDVLIVPVAATGADPAVRARTAVHDTLAVLRDHLTGEPGPRLVIVPPSDDPLTAAAVAGLVRSARTENPGRIVLVDTDGTDASHTALLREALGDEPDLRIRDGEVTVPRLEPAGPPPQTAPDWGDGTVLITGGTGALGAALARHLVTRHGVRDLLLTSRTGPHAPGAASLTAELTELGARVHLAACDVTDRAALAGLLDRHPTLSAVVHAAGINRDGVLASLTTEQVDEVLAAKADAAWHLHELTADRPLAAFVLYSSIAGLVGPAGQAAYAAGNAFLDELARHRHAAGLPATSIAWGLWQDGSSMSAALTDTDRSRIARLGLRPIDTADALAALDAAVASADPVVAVTALDPAMLRTSTDVPAVLHGLAPGRRARRSGQGPAPIRRIAAMNPPDRARALADLVRTHAAAVLGHDDPSAIDLDRTVADLGFDSLTGVELRNRLAAATGLTLPATLIFDHPTPAALADHLADRLTGTTPATTPAPAPVVVVDGDPVVIVGMGCRFPGGVVSADGLWELVLGERDAVGPFPGNRGWPADLVDPDPGAVGRS</sequence>
<evidence type="ECO:0000313" key="9">
    <source>
        <dbReference type="Proteomes" id="UP000292274"/>
    </source>
</evidence>
<feature type="region of interest" description="Disordered" evidence="5">
    <location>
        <begin position="961"/>
        <end position="980"/>
    </location>
</feature>
<dbReference type="InterPro" id="IPR020806">
    <property type="entry name" value="PKS_PP-bd"/>
</dbReference>
<evidence type="ECO:0000259" key="6">
    <source>
        <dbReference type="PROSITE" id="PS50075"/>
    </source>
</evidence>
<organism evidence="8 9">
    <name type="scientific">Micromonospora zingiberis</name>
    <dbReference type="NCBI Taxonomy" id="2053011"/>
    <lineage>
        <taxon>Bacteria</taxon>
        <taxon>Bacillati</taxon>
        <taxon>Actinomycetota</taxon>
        <taxon>Actinomycetes</taxon>
        <taxon>Micromonosporales</taxon>
        <taxon>Micromonosporaceae</taxon>
        <taxon>Micromonospora</taxon>
    </lineage>
</organism>
<dbReference type="InterPro" id="IPR055123">
    <property type="entry name" value="SpnB-like_Rossmann"/>
</dbReference>
<reference evidence="8 9" key="1">
    <citation type="submission" date="2019-02" db="EMBL/GenBank/DDBJ databases">
        <title>Jishengella sp. nov., isolated from a root of Zingiber montanum.</title>
        <authorList>
            <person name="Kuncharoen N."/>
            <person name="Kudo T."/>
            <person name="Masahiro Y."/>
            <person name="Ohkuma M."/>
            <person name="Tanasupawat S."/>
        </authorList>
    </citation>
    <scope>NUCLEOTIDE SEQUENCE [LARGE SCALE GENOMIC DNA]</scope>
    <source>
        <strain evidence="8 9">PLAI 1-1</strain>
    </source>
</reference>
<dbReference type="Pfam" id="PF21089">
    <property type="entry name" value="PKS_DH_N"/>
    <property type="match status" value="1"/>
</dbReference>
<evidence type="ECO:0000256" key="5">
    <source>
        <dbReference type="SAM" id="MobiDB-lite"/>
    </source>
</evidence>
<dbReference type="InterPro" id="IPR013968">
    <property type="entry name" value="PKS_KR"/>
</dbReference>
<dbReference type="InterPro" id="IPR050091">
    <property type="entry name" value="PKS_NRPS_Biosynth_Enz"/>
</dbReference>
<dbReference type="Gene3D" id="3.40.50.720">
    <property type="entry name" value="NAD(P)-binding Rossmann-like Domain"/>
    <property type="match status" value="1"/>
</dbReference>
<dbReference type="Pfam" id="PF00550">
    <property type="entry name" value="PP-binding"/>
    <property type="match status" value="1"/>
</dbReference>
<dbReference type="SUPFAM" id="SSF47336">
    <property type="entry name" value="ACP-like"/>
    <property type="match status" value="1"/>
</dbReference>
<keyword evidence="9" id="KW-1185">Reference proteome</keyword>
<dbReference type="PANTHER" id="PTHR43775:SF51">
    <property type="entry name" value="INACTIVE PHENOLPHTHIOCEROL SYNTHESIS POLYKETIDE SYNTHASE TYPE I PKS1-RELATED"/>
    <property type="match status" value="1"/>
</dbReference>
<dbReference type="Gene3D" id="3.40.366.10">
    <property type="entry name" value="Malonyl-Coenzyme A Acyl Carrier Protein, domain 2"/>
    <property type="match status" value="1"/>
</dbReference>
<feature type="active site" description="Proton donor; for dehydratase activity" evidence="4">
    <location>
        <position position="324"/>
    </location>
</feature>
<dbReference type="InterPro" id="IPR036291">
    <property type="entry name" value="NAD(P)-bd_dom_sf"/>
</dbReference>
<dbReference type="Gene3D" id="3.10.129.110">
    <property type="entry name" value="Polyketide synthase dehydratase"/>
    <property type="match status" value="1"/>
</dbReference>
<dbReference type="EMBL" id="SJJR01000045">
    <property type="protein sequence ID" value="TCB87136.1"/>
    <property type="molecule type" value="Genomic_DNA"/>
</dbReference>
<name>A0A4R0FUN8_9ACTN</name>
<dbReference type="FunFam" id="1.10.1200.10:FF:000007">
    <property type="entry name" value="Probable polyketide synthase pks17"/>
    <property type="match status" value="1"/>
</dbReference>
<dbReference type="Pfam" id="PF08659">
    <property type="entry name" value="KR"/>
    <property type="match status" value="1"/>
</dbReference>
<dbReference type="Gene3D" id="3.30.70.3290">
    <property type="match status" value="1"/>
</dbReference>
<gene>
    <name evidence="8" type="ORF">E0H26_29060</name>
</gene>
<dbReference type="AlphaFoldDB" id="A0A4R0FUN8"/>
<evidence type="ECO:0000313" key="8">
    <source>
        <dbReference type="EMBL" id="TCB87136.1"/>
    </source>
</evidence>
<dbReference type="InterPro" id="IPR009081">
    <property type="entry name" value="PP-bd_ACP"/>
</dbReference>
<protein>
    <submittedName>
        <fullName evidence="8">SDR family NAD(P)-dependent oxidoreductase</fullName>
    </submittedName>
</protein>
<evidence type="ECO:0000259" key="7">
    <source>
        <dbReference type="PROSITE" id="PS52019"/>
    </source>
</evidence>
<dbReference type="Gene3D" id="3.40.47.10">
    <property type="match status" value="1"/>
</dbReference>
<dbReference type="SMART" id="SM00826">
    <property type="entry name" value="PKS_DH"/>
    <property type="match status" value="1"/>
</dbReference>
<dbReference type="PANTHER" id="PTHR43775">
    <property type="entry name" value="FATTY ACID SYNTHASE"/>
    <property type="match status" value="1"/>
</dbReference>
<feature type="region of interest" description="N-terminal hotdog fold" evidence="4">
    <location>
        <begin position="135"/>
        <end position="258"/>
    </location>
</feature>
<dbReference type="SMART" id="SM01294">
    <property type="entry name" value="PKS_PP_betabranch"/>
    <property type="match status" value="1"/>
</dbReference>
<dbReference type="SMART" id="SM00823">
    <property type="entry name" value="PKS_PP"/>
    <property type="match status" value="1"/>
</dbReference>
<dbReference type="InterPro" id="IPR049551">
    <property type="entry name" value="PKS_DH_C"/>
</dbReference>
<evidence type="ECO:0000256" key="4">
    <source>
        <dbReference type="PROSITE-ProRule" id="PRU01363"/>
    </source>
</evidence>
<dbReference type="InterPro" id="IPR016039">
    <property type="entry name" value="Thiolase-like"/>
</dbReference>
<feature type="region of interest" description="Disordered" evidence="5">
    <location>
        <begin position="409"/>
        <end position="430"/>
    </location>
</feature>
<keyword evidence="1" id="KW-0596">Phosphopantetheine</keyword>
<feature type="domain" description="Carrier" evidence="6">
    <location>
        <begin position="829"/>
        <end position="904"/>
    </location>
</feature>